<dbReference type="InterPro" id="IPR036259">
    <property type="entry name" value="MFS_trans_sf"/>
</dbReference>
<evidence type="ECO:0000256" key="3">
    <source>
        <dbReference type="ARBA" id="ARBA00022989"/>
    </source>
</evidence>
<evidence type="ECO:0000313" key="7">
    <source>
        <dbReference type="Proteomes" id="UP001217089"/>
    </source>
</evidence>
<evidence type="ECO:0000313" key="6">
    <source>
        <dbReference type="EMBL" id="KAJ8307424.1"/>
    </source>
</evidence>
<dbReference type="PANTHER" id="PTHR10924:SF27">
    <property type="entry name" value="SOLUTE CARRIER FAMILY 49 MEMBER 4"/>
    <property type="match status" value="1"/>
</dbReference>
<dbReference type="Proteomes" id="UP001217089">
    <property type="component" value="Unassembled WGS sequence"/>
</dbReference>
<comment type="caution">
    <text evidence="6">The sequence shown here is derived from an EMBL/GenBank/DDBJ whole genome shotgun (WGS) entry which is preliminary data.</text>
</comment>
<organism evidence="6 7">
    <name type="scientific">Tegillarca granosa</name>
    <name type="common">Malaysian cockle</name>
    <name type="synonym">Anadara granosa</name>
    <dbReference type="NCBI Taxonomy" id="220873"/>
    <lineage>
        <taxon>Eukaryota</taxon>
        <taxon>Metazoa</taxon>
        <taxon>Spiralia</taxon>
        <taxon>Lophotrochozoa</taxon>
        <taxon>Mollusca</taxon>
        <taxon>Bivalvia</taxon>
        <taxon>Autobranchia</taxon>
        <taxon>Pteriomorphia</taxon>
        <taxon>Arcoida</taxon>
        <taxon>Arcoidea</taxon>
        <taxon>Arcidae</taxon>
        <taxon>Tegillarca</taxon>
    </lineage>
</organism>
<gene>
    <name evidence="6" type="ORF">KUTeg_015508</name>
</gene>
<evidence type="ECO:0000256" key="1">
    <source>
        <dbReference type="ARBA" id="ARBA00004141"/>
    </source>
</evidence>
<dbReference type="EMBL" id="JARBDR010000793">
    <property type="protein sequence ID" value="KAJ8307424.1"/>
    <property type="molecule type" value="Genomic_DNA"/>
</dbReference>
<evidence type="ECO:0000256" key="4">
    <source>
        <dbReference type="ARBA" id="ARBA00023136"/>
    </source>
</evidence>
<feature type="transmembrane region" description="Helical" evidence="5">
    <location>
        <begin position="71"/>
        <end position="91"/>
    </location>
</feature>
<evidence type="ECO:0000256" key="5">
    <source>
        <dbReference type="SAM" id="Phobius"/>
    </source>
</evidence>
<keyword evidence="4 5" id="KW-0472">Membrane</keyword>
<name>A0ABQ9EQX2_TEGGR</name>
<dbReference type="InterPro" id="IPR049680">
    <property type="entry name" value="FLVCR1-2_SLC49-like"/>
</dbReference>
<accession>A0ABQ9EQX2</accession>
<keyword evidence="2 5" id="KW-0812">Transmembrane</keyword>
<reference evidence="6 7" key="1">
    <citation type="submission" date="2022-12" db="EMBL/GenBank/DDBJ databases">
        <title>Chromosome-level genome of Tegillarca granosa.</title>
        <authorList>
            <person name="Kim J."/>
        </authorList>
    </citation>
    <scope>NUCLEOTIDE SEQUENCE [LARGE SCALE GENOMIC DNA]</scope>
    <source>
        <strain evidence="6">Teg-2019</strain>
        <tissue evidence="6">Adductor muscle</tissue>
    </source>
</reference>
<proteinExistence type="predicted"/>
<comment type="subcellular location">
    <subcellularLocation>
        <location evidence="1">Membrane</location>
        <topology evidence="1">Multi-pass membrane protein</topology>
    </subcellularLocation>
</comment>
<dbReference type="Gene3D" id="1.20.1250.20">
    <property type="entry name" value="MFS general substrate transporter like domains"/>
    <property type="match status" value="1"/>
</dbReference>
<protein>
    <submittedName>
        <fullName evidence="6">Uncharacterized protein</fullName>
    </submittedName>
</protein>
<keyword evidence="3 5" id="KW-1133">Transmembrane helix</keyword>
<feature type="transmembrane region" description="Helical" evidence="5">
    <location>
        <begin position="31"/>
        <end position="51"/>
    </location>
</feature>
<keyword evidence="7" id="KW-1185">Reference proteome</keyword>
<evidence type="ECO:0000256" key="2">
    <source>
        <dbReference type="ARBA" id="ARBA00022692"/>
    </source>
</evidence>
<dbReference type="SUPFAM" id="SSF103473">
    <property type="entry name" value="MFS general substrate transporter"/>
    <property type="match status" value="1"/>
</dbReference>
<dbReference type="PANTHER" id="PTHR10924">
    <property type="entry name" value="MAJOR FACILITATOR SUPERFAMILY PROTEIN-RELATED"/>
    <property type="match status" value="1"/>
</dbReference>
<sequence>MCDYEIQQNIFNAADNSTLPPSTPNAYKRRWWIVFIYCSCVAAQVIFYNSFGPITESTEGYFGWTDGMIGLLANWFCIAVICGMFPLSYLIQKKGNVYI</sequence>